<reference evidence="2" key="1">
    <citation type="journal article" date="2010" name="Science">
        <title>The genome of the Western clawed frog Xenopus tropicalis.</title>
        <authorList>
            <person name="Hellsten U."/>
            <person name="Harland R.M."/>
            <person name="Gilchrist M.J."/>
            <person name="Hendrix D."/>
            <person name="Jurka J."/>
            <person name="Kapitonov V."/>
            <person name="Ovcharenko I."/>
            <person name="Putnam N.H."/>
            <person name="Shu S."/>
            <person name="Taher L."/>
            <person name="Blitz I.L."/>
            <person name="Blumberg B."/>
            <person name="Dichmann D.S."/>
            <person name="Dubchak I."/>
            <person name="Amaya E."/>
            <person name="Detter J.C."/>
            <person name="Fletcher R."/>
            <person name="Gerhard D.S."/>
            <person name="Goodstein D."/>
            <person name="Graves T."/>
            <person name="Grigoriev I.V."/>
            <person name="Grimwood J."/>
            <person name="Kawashima T."/>
            <person name="Lindquist E."/>
            <person name="Lucas S.M."/>
            <person name="Mead P.E."/>
            <person name="Mitros T."/>
            <person name="Ogino H."/>
            <person name="Ohta Y."/>
            <person name="Poliakov A.V."/>
            <person name="Pollet N."/>
            <person name="Robert J."/>
            <person name="Salamov A."/>
            <person name="Sater A.K."/>
            <person name="Schmutz J."/>
            <person name="Terry A."/>
            <person name="Vize P.D."/>
            <person name="Warren W.C."/>
            <person name="Wells D."/>
            <person name="Wills A."/>
            <person name="Wilson R.K."/>
            <person name="Zimmerman L.B."/>
            <person name="Zorn A.M."/>
            <person name="Grainger R."/>
            <person name="Grammer T."/>
            <person name="Khokha M.K."/>
            <person name="Richardson P.M."/>
            <person name="Rokhsar D.S."/>
        </authorList>
    </citation>
    <scope>NUCLEOTIDE SEQUENCE [LARGE SCALE GENOMIC DNA]</scope>
    <source>
        <strain evidence="2">Nigerian</strain>
    </source>
</reference>
<accession>A0A803JVL8</accession>
<dbReference type="Pfam" id="PF03372">
    <property type="entry name" value="Exo_endo_phos"/>
    <property type="match status" value="1"/>
</dbReference>
<dbReference type="PANTHER" id="PTHR31635:SF196">
    <property type="entry name" value="REVERSE TRANSCRIPTASE DOMAIN-CONTAINING PROTEIN-RELATED"/>
    <property type="match status" value="1"/>
</dbReference>
<dbReference type="SUPFAM" id="SSF56672">
    <property type="entry name" value="DNA/RNA polymerases"/>
    <property type="match status" value="1"/>
</dbReference>
<reference evidence="2" key="2">
    <citation type="submission" date="2021-03" db="UniProtKB">
        <authorList>
            <consortium name="Ensembl"/>
        </authorList>
    </citation>
    <scope>IDENTIFICATION</scope>
</reference>
<evidence type="ECO:0000259" key="1">
    <source>
        <dbReference type="PROSITE" id="PS50878"/>
    </source>
</evidence>
<evidence type="ECO:0000313" key="2">
    <source>
        <dbReference type="Ensembl" id="ENSXETP00000112035"/>
    </source>
</evidence>
<dbReference type="FunCoup" id="A0A803JVL8">
    <property type="interactions" value="2"/>
</dbReference>
<dbReference type="PANTHER" id="PTHR31635">
    <property type="entry name" value="REVERSE TRANSCRIPTASE DOMAIN-CONTAINING PROTEIN-RELATED"/>
    <property type="match status" value="1"/>
</dbReference>
<protein>
    <recommendedName>
        <fullName evidence="1">Reverse transcriptase domain-containing protein</fullName>
    </recommendedName>
</protein>
<organism evidence="2">
    <name type="scientific">Xenopus tropicalis</name>
    <name type="common">Western clawed frog</name>
    <name type="synonym">Silurana tropicalis</name>
    <dbReference type="NCBI Taxonomy" id="8364"/>
    <lineage>
        <taxon>Eukaryota</taxon>
        <taxon>Metazoa</taxon>
        <taxon>Chordata</taxon>
        <taxon>Craniata</taxon>
        <taxon>Vertebrata</taxon>
        <taxon>Euteleostomi</taxon>
        <taxon>Amphibia</taxon>
        <taxon>Batrachia</taxon>
        <taxon>Anura</taxon>
        <taxon>Pipoidea</taxon>
        <taxon>Pipidae</taxon>
        <taxon>Xenopodinae</taxon>
        <taxon>Xenopus</taxon>
        <taxon>Silurana</taxon>
    </lineage>
</organism>
<proteinExistence type="predicted"/>
<dbReference type="InParanoid" id="A0A803JVL8"/>
<dbReference type="Pfam" id="PF00078">
    <property type="entry name" value="RVT_1"/>
    <property type="match status" value="1"/>
</dbReference>
<dbReference type="Ensembl" id="ENSXETT00000105349">
    <property type="protein sequence ID" value="ENSXETP00000112035"/>
    <property type="gene ID" value="ENSXETG00000049350"/>
</dbReference>
<dbReference type="Gene3D" id="3.60.10.10">
    <property type="entry name" value="Endonuclease/exonuclease/phosphatase"/>
    <property type="match status" value="1"/>
</dbReference>
<dbReference type="GeneTree" id="ENSGT00940000164735"/>
<dbReference type="InterPro" id="IPR000477">
    <property type="entry name" value="RT_dom"/>
</dbReference>
<sequence>MTDITNADTLECKVVSYNVNGLNEPVKRAQVFKECKKAGYKIVMLQESHFKMNNAPVINLKQYPHIYMSNNPEKKATGVITMVHKDLPFKHIATLTDKEGRYILLKCYLGELICTLANVYVPNQGQIAFLKQFVKTLGNFKEGLLILGGDLNLALNPLTDTSSGKSNISYKGLKQVKKLFAELQIIDLWRAQNPKGRDFTHFSKTHSVYSRIDYLLASQYWLHLFVHTKIGIGTLSDHSPISANFFIPKTTKPEFTWRINEYLLHKEKLRDQIKTCITQTIQENSSAEVTSGTVWETLKCVVRGQLISIGSNLKKEREREINNLLKDISILEQTHKATLSQNNLLKLESKRLQLKAILDQKTYQAYTRCKQKFYELGDKCNKHFANIIKKIQPQSQINSIKGEGNTTIYDTKGIALAFKNYYQKLYKIKALNPTEENLDTIDEFIKNAKLQQLSPIDSQLIDAPFRLDEVEKAIENLPIGKSPGPDGYTALYYKSFKKELAPLLLDYFNSITPNNGFHPQAQEAHITIIPKPGKDPQQCTSYRPISLINIDMKIYAKIIGNRIKHHLPSLIHSDQSGFIPGREGRDNTAKIISLIHYAKTRKIPSLILTTDAEKAFDRVSWDYLERTLAGFGIGQTTRERILALYQNPTARIRVNGTLSPKVQIFNGTRQGCPLSPTLFILVMETLLNHIRNNQNISGLVIKGKEYKCAAFADDLLLSITKPVISLPNIVALLKTYGELSNFKVNYTKSEILNINIPDKTAATLKQSFSFQWATKGIKYLGITITANLKNCYQDNYIPLLTTLQNMVENWNKLRLSWFGRIQAIKMMYIPKILYLLQVLPIHIPMTYFSNIKSMITRFIWGGSNSRLKHSILTQPKEKGGLALPNVYKYYIASHLVRTLDWKNKTKNKDWCNLEQSFTPCPLENLLWCTKTKLSQLTGDHPLIEATLRVWQKNKDTYSLSTQPHILQPLMYNIDFKPSMEPGSFNRWNYQGDRNTRISDFVKSGKVITLAEIQKKWGSHPRDNWSYNQLHTYIHSHKDKQWHRTLTPWEKIIESTDSNTTLIKPLSKAYQILTECSAQPQKTHCLSWEKELNITIPPPLWNQIFKLTHRASRAARTKEAIYKLITRWHYTPAKLHKFYPTSSPMCWRCNSAIGTHTHIWLNCPEIQEYWNKVLETINLVTQRDIKVENAPTIMLYIIPEKEITIRDTLTLHLLQAAKSLIPQKWKTPIPPTYKEWLIKVEEIRKLEEISYMIHNNSHTYHRIWNPWIDSLNNLGKEGKSQQKQPQTGT</sequence>
<dbReference type="GO" id="GO:0003824">
    <property type="term" value="F:catalytic activity"/>
    <property type="evidence" value="ECO:0007669"/>
    <property type="project" value="InterPro"/>
</dbReference>
<dbReference type="PROSITE" id="PS50878">
    <property type="entry name" value="RT_POL"/>
    <property type="match status" value="1"/>
</dbReference>
<dbReference type="CDD" id="cd01650">
    <property type="entry name" value="RT_nLTR_like"/>
    <property type="match status" value="1"/>
</dbReference>
<dbReference type="SUPFAM" id="SSF56219">
    <property type="entry name" value="DNase I-like"/>
    <property type="match status" value="1"/>
</dbReference>
<feature type="domain" description="Reverse transcriptase" evidence="1">
    <location>
        <begin position="510"/>
        <end position="784"/>
    </location>
</feature>
<dbReference type="InterPro" id="IPR036691">
    <property type="entry name" value="Endo/exonu/phosph_ase_sf"/>
</dbReference>
<name>A0A803JVL8_XENTR</name>
<dbReference type="InterPro" id="IPR005135">
    <property type="entry name" value="Endo/exonuclease/phosphatase"/>
</dbReference>
<dbReference type="InterPro" id="IPR043502">
    <property type="entry name" value="DNA/RNA_pol_sf"/>
</dbReference>
<dbReference type="CDD" id="cd09076">
    <property type="entry name" value="L1-EN"/>
    <property type="match status" value="1"/>
</dbReference>